<dbReference type="InterPro" id="IPR000182">
    <property type="entry name" value="GNAT_dom"/>
</dbReference>
<dbReference type="InterPro" id="IPR016181">
    <property type="entry name" value="Acyl_CoA_acyltransferase"/>
</dbReference>
<organism evidence="2 3">
    <name type="scientific">Streptomyces flavotricini</name>
    <dbReference type="NCBI Taxonomy" id="66888"/>
    <lineage>
        <taxon>Bacteria</taxon>
        <taxon>Bacillati</taxon>
        <taxon>Actinomycetota</taxon>
        <taxon>Actinomycetes</taxon>
        <taxon>Kitasatosporales</taxon>
        <taxon>Streptomycetaceae</taxon>
        <taxon>Streptomyces</taxon>
    </lineage>
</organism>
<dbReference type="EMBL" id="JAINUL010000001">
    <property type="protein sequence ID" value="MCC0094677.1"/>
    <property type="molecule type" value="Genomic_DNA"/>
</dbReference>
<dbReference type="PROSITE" id="PS51186">
    <property type="entry name" value="GNAT"/>
    <property type="match status" value="1"/>
</dbReference>
<evidence type="ECO:0000313" key="3">
    <source>
        <dbReference type="Proteomes" id="UP001520654"/>
    </source>
</evidence>
<protein>
    <submittedName>
        <fullName evidence="2">GNAT family N-acetyltransferase</fullName>
        <ecNumber evidence="2">2.3.1.-</ecNumber>
    </submittedName>
</protein>
<keyword evidence="2" id="KW-0808">Transferase</keyword>
<evidence type="ECO:0000313" key="2">
    <source>
        <dbReference type="EMBL" id="MCC0094677.1"/>
    </source>
</evidence>
<sequence length="138" mass="14839">MARIDAFRRRCSSAGLHQRWGRTRVAIRDIDRLLAAGTTWLGLDAAGRVTAVATAGRISGESQVRDLGLQVTDAQQHCGIGTLMARHAAAHARSSGAHTLSVYTAASNTPMLRILHRLGPATQTPHGSHMDVRVQLRS</sequence>
<dbReference type="Pfam" id="PF00583">
    <property type="entry name" value="Acetyltransf_1"/>
    <property type="match status" value="1"/>
</dbReference>
<proteinExistence type="predicted"/>
<feature type="domain" description="N-acetyltransferase" evidence="1">
    <location>
        <begin position="1"/>
        <end position="138"/>
    </location>
</feature>
<keyword evidence="2" id="KW-0012">Acyltransferase</keyword>
<keyword evidence="3" id="KW-1185">Reference proteome</keyword>
<dbReference type="EC" id="2.3.1.-" evidence="2"/>
<dbReference type="GO" id="GO:0016746">
    <property type="term" value="F:acyltransferase activity"/>
    <property type="evidence" value="ECO:0007669"/>
    <property type="project" value="UniProtKB-KW"/>
</dbReference>
<comment type="caution">
    <text evidence="2">The sequence shown here is derived from an EMBL/GenBank/DDBJ whole genome shotgun (WGS) entry which is preliminary data.</text>
</comment>
<evidence type="ECO:0000259" key="1">
    <source>
        <dbReference type="PROSITE" id="PS51186"/>
    </source>
</evidence>
<dbReference type="SUPFAM" id="SSF55729">
    <property type="entry name" value="Acyl-CoA N-acyltransferases (Nat)"/>
    <property type="match status" value="1"/>
</dbReference>
<dbReference type="Proteomes" id="UP001520654">
    <property type="component" value="Unassembled WGS sequence"/>
</dbReference>
<accession>A0ABS8E0K8</accession>
<name>A0ABS8E0K8_9ACTN</name>
<gene>
    <name evidence="2" type="ORF">K7B10_07745</name>
</gene>
<reference evidence="2 3" key="1">
    <citation type="submission" date="2021-08" db="EMBL/GenBank/DDBJ databases">
        <title>Genomic Architecture of Streptomyces flavotricini NGL1 and Streptomyces erythrochromogenes HMS4 With Differential Plant Beneficial attributes and laccase production capabilities.</title>
        <authorList>
            <person name="Salwan R."/>
            <person name="Kaur R."/>
            <person name="Sharma V."/>
        </authorList>
    </citation>
    <scope>NUCLEOTIDE SEQUENCE [LARGE SCALE GENOMIC DNA]</scope>
    <source>
        <strain evidence="2 3">NGL1</strain>
    </source>
</reference>
<dbReference type="Gene3D" id="3.40.630.30">
    <property type="match status" value="1"/>
</dbReference>